<accession>A0ABP8PS62</accession>
<evidence type="ECO:0000313" key="3">
    <source>
        <dbReference type="Proteomes" id="UP001500503"/>
    </source>
</evidence>
<protein>
    <submittedName>
        <fullName evidence="2">Uncharacterized protein</fullName>
    </submittedName>
</protein>
<proteinExistence type="predicted"/>
<comment type="caution">
    <text evidence="2">The sequence shown here is derived from an EMBL/GenBank/DDBJ whole genome shotgun (WGS) entry which is preliminary data.</text>
</comment>
<keyword evidence="3" id="KW-1185">Reference proteome</keyword>
<organism evidence="2 3">
    <name type="scientific">Actinoallomurus oryzae</name>
    <dbReference type="NCBI Taxonomy" id="502180"/>
    <lineage>
        <taxon>Bacteria</taxon>
        <taxon>Bacillati</taxon>
        <taxon>Actinomycetota</taxon>
        <taxon>Actinomycetes</taxon>
        <taxon>Streptosporangiales</taxon>
        <taxon>Thermomonosporaceae</taxon>
        <taxon>Actinoallomurus</taxon>
    </lineage>
</organism>
<dbReference type="EMBL" id="BAABHF010000016">
    <property type="protein sequence ID" value="GAA4490489.1"/>
    <property type="molecule type" value="Genomic_DNA"/>
</dbReference>
<gene>
    <name evidence="2" type="ORF">GCM10023191_022730</name>
</gene>
<sequence>MDQWPARKAKQVSTRTLQELRSILKRSVARAQVRDKVKRNVVLLCQLPKGRPGRPSKSLTLDQAVAVLTTADTAKPQAPPAMRCRAAKPVGAAGSRPAGRR</sequence>
<feature type="region of interest" description="Disordered" evidence="1">
    <location>
        <begin position="76"/>
        <end position="101"/>
    </location>
</feature>
<reference evidence="3" key="1">
    <citation type="journal article" date="2019" name="Int. J. Syst. Evol. Microbiol.">
        <title>The Global Catalogue of Microorganisms (GCM) 10K type strain sequencing project: providing services to taxonomists for standard genome sequencing and annotation.</title>
        <authorList>
            <consortium name="The Broad Institute Genomics Platform"/>
            <consortium name="The Broad Institute Genome Sequencing Center for Infectious Disease"/>
            <person name="Wu L."/>
            <person name="Ma J."/>
        </authorList>
    </citation>
    <scope>NUCLEOTIDE SEQUENCE [LARGE SCALE GENOMIC DNA]</scope>
    <source>
        <strain evidence="3">JCM 17933</strain>
    </source>
</reference>
<evidence type="ECO:0000256" key="1">
    <source>
        <dbReference type="SAM" id="MobiDB-lite"/>
    </source>
</evidence>
<name>A0ABP8PS62_9ACTN</name>
<dbReference type="Proteomes" id="UP001500503">
    <property type="component" value="Unassembled WGS sequence"/>
</dbReference>
<evidence type="ECO:0000313" key="2">
    <source>
        <dbReference type="EMBL" id="GAA4490489.1"/>
    </source>
</evidence>